<feature type="signal peptide" evidence="1">
    <location>
        <begin position="1"/>
        <end position="31"/>
    </location>
</feature>
<organism evidence="2 3">
    <name type="scientific">Stereocaulon virgatum</name>
    <dbReference type="NCBI Taxonomy" id="373712"/>
    <lineage>
        <taxon>Eukaryota</taxon>
        <taxon>Fungi</taxon>
        <taxon>Dikarya</taxon>
        <taxon>Ascomycota</taxon>
        <taxon>Pezizomycotina</taxon>
        <taxon>Lecanoromycetes</taxon>
        <taxon>OSLEUM clade</taxon>
        <taxon>Lecanoromycetidae</taxon>
        <taxon>Lecanorales</taxon>
        <taxon>Lecanorineae</taxon>
        <taxon>Stereocaulaceae</taxon>
        <taxon>Stereocaulon</taxon>
    </lineage>
</organism>
<dbReference type="EMBL" id="JBEFKJ010000017">
    <property type="protein sequence ID" value="KAL2041327.1"/>
    <property type="molecule type" value="Genomic_DNA"/>
</dbReference>
<comment type="caution">
    <text evidence="2">The sequence shown here is derived from an EMBL/GenBank/DDBJ whole genome shotgun (WGS) entry which is preliminary data.</text>
</comment>
<evidence type="ECO:0000313" key="3">
    <source>
        <dbReference type="Proteomes" id="UP001590950"/>
    </source>
</evidence>
<sequence length="206" mass="22858">MVLVHVQVHKMPRSPIFLLAALFSLSWPCLSVECYNAPAALPSYRDCHVLLDGILYLSRLPGENRPKEWGRNLTTGLGVEHLPKLYWLDGPERYNCGIRIDGISQYATEIFRVDAVYYSGSRLVLHCLAIQRQLGVDWPGLHHQVTASLLWTGTNGFPDLLSGLDVQRMPLPNSSKVLMSASIQSTVYGNGMMELGKGALNFTSTS</sequence>
<evidence type="ECO:0000256" key="1">
    <source>
        <dbReference type="SAM" id="SignalP"/>
    </source>
</evidence>
<name>A0ABR4AA44_9LECA</name>
<keyword evidence="3" id="KW-1185">Reference proteome</keyword>
<gene>
    <name evidence="2" type="ORF">N7G274_005709</name>
</gene>
<protein>
    <submittedName>
        <fullName evidence="2">Uncharacterized protein</fullName>
    </submittedName>
</protein>
<dbReference type="Proteomes" id="UP001590950">
    <property type="component" value="Unassembled WGS sequence"/>
</dbReference>
<accession>A0ABR4AA44</accession>
<reference evidence="2 3" key="1">
    <citation type="submission" date="2024-09" db="EMBL/GenBank/DDBJ databases">
        <title>Rethinking Asexuality: The Enigmatic Case of Functional Sexual Genes in Lepraria (Stereocaulaceae).</title>
        <authorList>
            <person name="Doellman M."/>
            <person name="Sun Y."/>
            <person name="Barcenas-Pena A."/>
            <person name="Lumbsch H.T."/>
            <person name="Grewe F."/>
        </authorList>
    </citation>
    <scope>NUCLEOTIDE SEQUENCE [LARGE SCALE GENOMIC DNA]</scope>
    <source>
        <strain evidence="2 3">Mercado 3170</strain>
    </source>
</reference>
<proteinExistence type="predicted"/>
<evidence type="ECO:0000313" key="2">
    <source>
        <dbReference type="EMBL" id="KAL2041327.1"/>
    </source>
</evidence>
<keyword evidence="1" id="KW-0732">Signal</keyword>
<feature type="chain" id="PRO_5047011835" evidence="1">
    <location>
        <begin position="32"/>
        <end position="206"/>
    </location>
</feature>